<dbReference type="InterPro" id="IPR050491">
    <property type="entry name" value="AmpC-like"/>
</dbReference>
<feature type="transmembrane region" description="Helical" evidence="1">
    <location>
        <begin position="340"/>
        <end position="365"/>
    </location>
</feature>
<dbReference type="AlphaFoldDB" id="X0ZD52"/>
<reference evidence="3" key="1">
    <citation type="journal article" date="2014" name="Front. Microbiol.">
        <title>High frequency of phylogenetically diverse reductive dehalogenase-homologous genes in deep subseafloor sedimentary metagenomes.</title>
        <authorList>
            <person name="Kawai M."/>
            <person name="Futagami T."/>
            <person name="Toyoda A."/>
            <person name="Takaki Y."/>
            <person name="Nishi S."/>
            <person name="Hori S."/>
            <person name="Arai W."/>
            <person name="Tsubouchi T."/>
            <person name="Morono Y."/>
            <person name="Uchiyama I."/>
            <person name="Ito T."/>
            <person name="Fujiyama A."/>
            <person name="Inagaki F."/>
            <person name="Takami H."/>
        </authorList>
    </citation>
    <scope>NUCLEOTIDE SEQUENCE</scope>
    <source>
        <strain evidence="3">Expedition CK06-06</strain>
    </source>
</reference>
<name>X0ZD52_9ZZZZ</name>
<dbReference type="PANTHER" id="PTHR46825">
    <property type="entry name" value="D-ALANYL-D-ALANINE-CARBOXYPEPTIDASE/ENDOPEPTIDASE AMPH"/>
    <property type="match status" value="1"/>
</dbReference>
<feature type="non-terminal residue" evidence="3">
    <location>
        <position position="1"/>
    </location>
</feature>
<dbReference type="PANTHER" id="PTHR46825:SF9">
    <property type="entry name" value="BETA-LACTAMASE-RELATED DOMAIN-CONTAINING PROTEIN"/>
    <property type="match status" value="1"/>
</dbReference>
<dbReference type="SUPFAM" id="SSF56601">
    <property type="entry name" value="beta-lactamase/transpeptidase-like"/>
    <property type="match status" value="1"/>
</dbReference>
<protein>
    <recommendedName>
        <fullName evidence="2">Beta-lactamase-related domain-containing protein</fullName>
    </recommendedName>
</protein>
<organism evidence="3">
    <name type="scientific">marine sediment metagenome</name>
    <dbReference type="NCBI Taxonomy" id="412755"/>
    <lineage>
        <taxon>unclassified sequences</taxon>
        <taxon>metagenomes</taxon>
        <taxon>ecological metagenomes</taxon>
    </lineage>
</organism>
<keyword evidence="1" id="KW-0472">Membrane</keyword>
<feature type="transmembrane region" description="Helical" evidence="1">
    <location>
        <begin position="259"/>
        <end position="280"/>
    </location>
</feature>
<feature type="transmembrane region" description="Helical" evidence="1">
    <location>
        <begin position="300"/>
        <end position="320"/>
    </location>
</feature>
<evidence type="ECO:0000259" key="2">
    <source>
        <dbReference type="Pfam" id="PF00144"/>
    </source>
</evidence>
<feature type="non-terminal residue" evidence="3">
    <location>
        <position position="371"/>
    </location>
</feature>
<dbReference type="InterPro" id="IPR001466">
    <property type="entry name" value="Beta-lactam-related"/>
</dbReference>
<sequence length="371" mass="41876">GYVYGNDGYMPQEFELIRVAPAGAVSTTATDMARFMIAQLQLGRYGNERILSEVAAREMQSPQFRPAPGVSALCLGIYETPLNGLRIIGHAGDTVFFHSNLFIIPKEQVGLFITCNSPGGSPLRNDFRAAFLERYYPAQDAPRPPKKETGQRIPALEGTYESMIYNTSTIEKYFFPLLQFTMKATPNGTLVASFQKYASEIEEVKPYTFRPVDGIQAFHGDQVFVRNSEGHVTQYYLANAPFMPFKRIPLHATARFTDVVKTICLALFLSVFIWPVGAIISRRRKLKERDIPVFRRTARWIAGSAAILMLLFVLLLSMMMNQTNLVERFFTSIRVPASLILLLVMPVIAAILTFFVIPLAVLAWLKKYWTF</sequence>
<gene>
    <name evidence="3" type="ORF">S01H4_20767</name>
</gene>
<dbReference type="EMBL" id="BART01009365">
    <property type="protein sequence ID" value="GAG67209.1"/>
    <property type="molecule type" value="Genomic_DNA"/>
</dbReference>
<evidence type="ECO:0000256" key="1">
    <source>
        <dbReference type="SAM" id="Phobius"/>
    </source>
</evidence>
<dbReference type="Gene3D" id="3.40.710.10">
    <property type="entry name" value="DD-peptidase/beta-lactamase superfamily"/>
    <property type="match status" value="1"/>
</dbReference>
<proteinExistence type="predicted"/>
<dbReference type="InterPro" id="IPR012338">
    <property type="entry name" value="Beta-lactam/transpept-like"/>
</dbReference>
<dbReference type="Pfam" id="PF00144">
    <property type="entry name" value="Beta-lactamase"/>
    <property type="match status" value="1"/>
</dbReference>
<feature type="domain" description="Beta-lactamase-related" evidence="2">
    <location>
        <begin position="10"/>
        <end position="129"/>
    </location>
</feature>
<comment type="caution">
    <text evidence="3">The sequence shown here is derived from an EMBL/GenBank/DDBJ whole genome shotgun (WGS) entry which is preliminary data.</text>
</comment>
<evidence type="ECO:0000313" key="3">
    <source>
        <dbReference type="EMBL" id="GAG67209.1"/>
    </source>
</evidence>
<keyword evidence="1" id="KW-1133">Transmembrane helix</keyword>
<accession>X0ZD52</accession>
<keyword evidence="1" id="KW-0812">Transmembrane</keyword>